<gene>
    <name evidence="3" type="ORF">g.2634</name>
</gene>
<dbReference type="AlphaFoldDB" id="A0A1B6LX40"/>
<evidence type="ECO:0000259" key="2">
    <source>
        <dbReference type="Pfam" id="PF01757"/>
    </source>
</evidence>
<dbReference type="InterPro" id="IPR002656">
    <property type="entry name" value="Acyl_transf_3_dom"/>
</dbReference>
<name>A0A1B6LX40_9HEMI</name>
<feature type="transmembrane region" description="Helical" evidence="1">
    <location>
        <begin position="128"/>
        <end position="145"/>
    </location>
</feature>
<dbReference type="EMBL" id="GEBQ01011701">
    <property type="protein sequence ID" value="JAT28276.1"/>
    <property type="molecule type" value="Transcribed_RNA"/>
</dbReference>
<feature type="non-terminal residue" evidence="3">
    <location>
        <position position="1"/>
    </location>
</feature>
<feature type="non-terminal residue" evidence="3">
    <location>
        <position position="209"/>
    </location>
</feature>
<feature type="domain" description="Acyltransferase 3" evidence="2">
    <location>
        <begin position="27"/>
        <end position="205"/>
    </location>
</feature>
<keyword evidence="1" id="KW-1133">Transmembrane helix</keyword>
<sequence length="209" mass="23991">TLTSYLAQGPVYARFSRQAESSCSSNWWLGILQIHNYIYPENPCLTHTWYVACDFQLYLTAPLFLIPLYMRPRLGLLLLATVTTVSTVGAVVNAVVHKMYYGFLPALLVERKIERSNLTDYTGFHFKFPPFLIGIVLGFLIFNYKTNKLDVNSFKKYLWIGWVISTSILAAMMAMTVVLVDPDRKYWPWLDPLSVALSRPLFCLSLSWV</sequence>
<accession>A0A1B6LX40</accession>
<keyword evidence="1" id="KW-0812">Transmembrane</keyword>
<feature type="transmembrane region" description="Helical" evidence="1">
    <location>
        <begin position="76"/>
        <end position="96"/>
    </location>
</feature>
<dbReference type="InterPro" id="IPR052728">
    <property type="entry name" value="O2_lipid_transport_reg"/>
</dbReference>
<dbReference type="Pfam" id="PF01757">
    <property type="entry name" value="Acyl_transf_3"/>
    <property type="match status" value="1"/>
</dbReference>
<dbReference type="PANTHER" id="PTHR11161">
    <property type="entry name" value="O-ACYLTRANSFERASE"/>
    <property type="match status" value="1"/>
</dbReference>
<dbReference type="GO" id="GO:0016747">
    <property type="term" value="F:acyltransferase activity, transferring groups other than amino-acyl groups"/>
    <property type="evidence" value="ECO:0007669"/>
    <property type="project" value="InterPro"/>
</dbReference>
<dbReference type="PANTHER" id="PTHR11161:SF0">
    <property type="entry name" value="O-ACYLTRANSFERASE LIKE PROTEIN"/>
    <property type="match status" value="1"/>
</dbReference>
<protein>
    <recommendedName>
        <fullName evidence="2">Acyltransferase 3 domain-containing protein</fullName>
    </recommendedName>
</protein>
<evidence type="ECO:0000256" key="1">
    <source>
        <dbReference type="SAM" id="Phobius"/>
    </source>
</evidence>
<reference evidence="3" key="1">
    <citation type="submission" date="2015-11" db="EMBL/GenBank/DDBJ databases">
        <title>De novo transcriptome assembly of four potential Pierce s Disease insect vectors from Arizona vineyards.</title>
        <authorList>
            <person name="Tassone E.E."/>
        </authorList>
    </citation>
    <scope>NUCLEOTIDE SEQUENCE</scope>
</reference>
<feature type="transmembrane region" description="Helical" evidence="1">
    <location>
        <begin position="49"/>
        <end position="69"/>
    </location>
</feature>
<evidence type="ECO:0000313" key="3">
    <source>
        <dbReference type="EMBL" id="JAT28276.1"/>
    </source>
</evidence>
<organism evidence="3">
    <name type="scientific">Graphocephala atropunctata</name>
    <dbReference type="NCBI Taxonomy" id="36148"/>
    <lineage>
        <taxon>Eukaryota</taxon>
        <taxon>Metazoa</taxon>
        <taxon>Ecdysozoa</taxon>
        <taxon>Arthropoda</taxon>
        <taxon>Hexapoda</taxon>
        <taxon>Insecta</taxon>
        <taxon>Pterygota</taxon>
        <taxon>Neoptera</taxon>
        <taxon>Paraneoptera</taxon>
        <taxon>Hemiptera</taxon>
        <taxon>Auchenorrhyncha</taxon>
        <taxon>Membracoidea</taxon>
        <taxon>Cicadellidae</taxon>
        <taxon>Cicadellinae</taxon>
        <taxon>Cicadellini</taxon>
        <taxon>Graphocephala</taxon>
    </lineage>
</organism>
<proteinExistence type="predicted"/>
<keyword evidence="1" id="KW-0472">Membrane</keyword>
<feature type="transmembrane region" description="Helical" evidence="1">
    <location>
        <begin position="157"/>
        <end position="180"/>
    </location>
</feature>